<sequence length="273" mass="31704">MFIIDSVIILQSNHPPDKLPNVGKIPVNGLFERFGIDYIGPFPESRPGNKYIIIDVEYFTNWPAAKAVSKASSDTTIKFLYEEIFCNFGLVMKILSDNGARFFSKEVNDFAKYVSAKHQFSAPYSPTTNGKVEHINRIITRGIKKIVMNNKRNWDTMLPSILYAYRTKVHKTLNISPYEALFGLAPRNINDDSLYKLGMRLGLERLYFLMDKQVNQEEKVFKENELPIKSLSKIEIGDQVIMMKHLKKDKLDDTYKKKIYTVVDKFHRNTFIW</sequence>
<dbReference type="EMBL" id="JAANIU010002780">
    <property type="protein sequence ID" value="KAG1564207.1"/>
    <property type="molecule type" value="Genomic_DNA"/>
</dbReference>
<evidence type="ECO:0000313" key="3">
    <source>
        <dbReference type="Proteomes" id="UP000740926"/>
    </source>
</evidence>
<dbReference type="InterPro" id="IPR012337">
    <property type="entry name" value="RNaseH-like_sf"/>
</dbReference>
<dbReference type="Proteomes" id="UP000740926">
    <property type="component" value="Unassembled WGS sequence"/>
</dbReference>
<dbReference type="SUPFAM" id="SSF53098">
    <property type="entry name" value="Ribonuclease H-like"/>
    <property type="match status" value="1"/>
</dbReference>
<comment type="caution">
    <text evidence="2">The sequence shown here is derived from an EMBL/GenBank/DDBJ whole genome shotgun (WGS) entry which is preliminary data.</text>
</comment>
<dbReference type="InterPro" id="IPR001584">
    <property type="entry name" value="Integrase_cat-core"/>
</dbReference>
<proteinExistence type="predicted"/>
<dbReference type="PANTHER" id="PTHR37984:SF5">
    <property type="entry name" value="PROTEIN NYNRIN-LIKE"/>
    <property type="match status" value="1"/>
</dbReference>
<name>A0A9P6YTX0_9FUNG</name>
<evidence type="ECO:0000259" key="1">
    <source>
        <dbReference type="PROSITE" id="PS50994"/>
    </source>
</evidence>
<accession>A0A9P6YTX0</accession>
<feature type="domain" description="Integrase catalytic" evidence="1">
    <location>
        <begin position="22"/>
        <end position="185"/>
    </location>
</feature>
<dbReference type="Pfam" id="PF00665">
    <property type="entry name" value="rve"/>
    <property type="match status" value="1"/>
</dbReference>
<dbReference type="PROSITE" id="PS50994">
    <property type="entry name" value="INTEGRASE"/>
    <property type="match status" value="1"/>
</dbReference>
<gene>
    <name evidence="2" type="ORF">G6F50_011249</name>
</gene>
<keyword evidence="3" id="KW-1185">Reference proteome</keyword>
<dbReference type="InterPro" id="IPR036397">
    <property type="entry name" value="RNaseH_sf"/>
</dbReference>
<protein>
    <recommendedName>
        <fullName evidence="1">Integrase catalytic domain-containing protein</fullName>
    </recommendedName>
</protein>
<dbReference type="InterPro" id="IPR050951">
    <property type="entry name" value="Retrovirus_Pol_polyprotein"/>
</dbReference>
<evidence type="ECO:0000313" key="2">
    <source>
        <dbReference type="EMBL" id="KAG1564207.1"/>
    </source>
</evidence>
<dbReference type="GO" id="GO:0015074">
    <property type="term" value="P:DNA integration"/>
    <property type="evidence" value="ECO:0007669"/>
    <property type="project" value="InterPro"/>
</dbReference>
<dbReference type="AlphaFoldDB" id="A0A9P6YTX0"/>
<dbReference type="PANTHER" id="PTHR37984">
    <property type="entry name" value="PROTEIN CBG26694"/>
    <property type="match status" value="1"/>
</dbReference>
<dbReference type="GO" id="GO:0005634">
    <property type="term" value="C:nucleus"/>
    <property type="evidence" value="ECO:0007669"/>
    <property type="project" value="UniProtKB-ARBA"/>
</dbReference>
<dbReference type="GO" id="GO:0003676">
    <property type="term" value="F:nucleic acid binding"/>
    <property type="evidence" value="ECO:0007669"/>
    <property type="project" value="InterPro"/>
</dbReference>
<organism evidence="2 3">
    <name type="scientific">Rhizopus delemar</name>
    <dbReference type="NCBI Taxonomy" id="936053"/>
    <lineage>
        <taxon>Eukaryota</taxon>
        <taxon>Fungi</taxon>
        <taxon>Fungi incertae sedis</taxon>
        <taxon>Mucoromycota</taxon>
        <taxon>Mucoromycotina</taxon>
        <taxon>Mucoromycetes</taxon>
        <taxon>Mucorales</taxon>
        <taxon>Mucorineae</taxon>
        <taxon>Rhizopodaceae</taxon>
        <taxon>Rhizopus</taxon>
    </lineage>
</organism>
<reference evidence="2 3" key="1">
    <citation type="journal article" date="2020" name="Microb. Genom.">
        <title>Genetic diversity of clinical and environmental Mucorales isolates obtained from an investigation of mucormycosis cases among solid organ transplant recipients.</title>
        <authorList>
            <person name="Nguyen M.H."/>
            <person name="Kaul D."/>
            <person name="Muto C."/>
            <person name="Cheng S.J."/>
            <person name="Richter R.A."/>
            <person name="Bruno V.M."/>
            <person name="Liu G."/>
            <person name="Beyhan S."/>
            <person name="Sundermann A.J."/>
            <person name="Mounaud S."/>
            <person name="Pasculle A.W."/>
            <person name="Nierman W.C."/>
            <person name="Driscoll E."/>
            <person name="Cumbie R."/>
            <person name="Clancy C.J."/>
            <person name="Dupont C.L."/>
        </authorList>
    </citation>
    <scope>NUCLEOTIDE SEQUENCE [LARGE SCALE GENOMIC DNA]</scope>
    <source>
        <strain evidence="2 3">GL24</strain>
    </source>
</reference>
<dbReference type="Gene3D" id="3.30.420.10">
    <property type="entry name" value="Ribonuclease H-like superfamily/Ribonuclease H"/>
    <property type="match status" value="1"/>
</dbReference>